<gene>
    <name evidence="2" type="primary">Med19</name>
</gene>
<reference evidence="1" key="2">
    <citation type="journal article" date="2000" name="Genome Res.">
        <title>Normalization and subtraction of cap-trapper-selected cDNAs to prepare full-length cDNA libraries for rapid discovery of new genes.</title>
        <authorList>
            <person name="Carninci P."/>
            <person name="Shibata Y."/>
            <person name="Hayatsu N."/>
            <person name="Sugahara Y."/>
            <person name="Shibata K."/>
            <person name="Itoh M."/>
            <person name="Konno H."/>
            <person name="Okazaki Y."/>
            <person name="Muramatsu M."/>
            <person name="Hayashizaki Y."/>
        </authorList>
    </citation>
    <scope>NUCLEOTIDE SEQUENCE</scope>
    <source>
        <strain evidence="1">C57BL/6J</strain>
        <tissue evidence="1">Cortex</tissue>
    </source>
</reference>
<evidence type="ECO:0000313" key="2">
    <source>
        <dbReference type="MGI" id="MGI:1914234"/>
    </source>
</evidence>
<reference evidence="1" key="1">
    <citation type="journal article" date="1999" name="Methods Enzymol.">
        <title>High-efficiency full-length cDNA cloning.</title>
        <authorList>
            <person name="Carninci P."/>
            <person name="Hayashizaki Y."/>
        </authorList>
    </citation>
    <scope>NUCLEOTIDE SEQUENCE</scope>
    <source>
        <strain evidence="1">C57BL/6J</strain>
        <tissue evidence="1">Cortex</tissue>
    </source>
</reference>
<reference evidence="1" key="5">
    <citation type="journal article" date="2002" name="Nature">
        <title>Analysis of the mouse transcriptome based on functional annotation of 60,770 full-length cDNAs.</title>
        <authorList>
            <consortium name="The FANTOM Consortium and the RIKEN Genome Exploration Research Group Phase I and II Team"/>
        </authorList>
    </citation>
    <scope>NUCLEOTIDE SEQUENCE</scope>
    <source>
        <strain evidence="1">C57BL/6J</strain>
        <tissue evidence="1">Cortex</tissue>
    </source>
</reference>
<proteinExistence type="evidence at transcript level"/>
<sequence>YGQLSSQQQQQPPLIGLLDLAKDGFPVILNLLIKTCLPGSWTLLWGHPTAGEGPAPAVHVTNTL</sequence>
<protein>
    <submittedName>
        <fullName evidence="1">Uncharacterized protein</fullName>
    </submittedName>
</protein>
<dbReference type="EMBL" id="AK139430">
    <property type="protein sequence ID" value="BAE24010.1"/>
    <property type="molecule type" value="mRNA"/>
</dbReference>
<reference evidence="1" key="6">
    <citation type="submission" date="2004-03" db="EMBL/GenBank/DDBJ databases">
        <authorList>
            <person name="Arakawa T."/>
            <person name="Carninci P."/>
            <person name="Fukuda S."/>
            <person name="Hashizume W."/>
            <person name="Hayashida K."/>
            <person name="Hori F."/>
            <person name="Iida J."/>
            <person name="Imamura K."/>
            <person name="Imotani K."/>
            <person name="Itoh M."/>
            <person name="Kanagawa S."/>
            <person name="Kawai J."/>
            <person name="Kojima M."/>
            <person name="Konno H."/>
            <person name="Murata M."/>
            <person name="Nakamura M."/>
            <person name="Ninomiya N."/>
            <person name="Nishiyori H."/>
            <person name="Nomura K."/>
            <person name="Ohno M."/>
            <person name="Sakazume N."/>
            <person name="Sano H."/>
            <person name="Sasaki D."/>
            <person name="Shibata K."/>
            <person name="Shiraki T."/>
            <person name="Tagami M."/>
            <person name="Tagami Y."/>
            <person name="Waki K."/>
            <person name="Watahiki A."/>
            <person name="Muramatsu M."/>
            <person name="Hayashizaki Y."/>
        </authorList>
    </citation>
    <scope>NUCLEOTIDE SEQUENCE</scope>
    <source>
        <strain evidence="1">C57BL/6J</strain>
        <tissue evidence="1">Cortex</tissue>
    </source>
</reference>
<name>Q3UTH0_MOUSE</name>
<reference evidence="1" key="3">
    <citation type="journal article" date="2000" name="Genome Res.">
        <title>RIKEN integrated sequence analysis (RISA) system--384-format sequencing pipeline with 384 multicapillary sequencer.</title>
        <authorList>
            <person name="Shibata K."/>
            <person name="Itoh M."/>
            <person name="Aizawa K."/>
            <person name="Nagaoka S."/>
            <person name="Sasaki N."/>
            <person name="Carninci P."/>
            <person name="Konno H."/>
            <person name="Akiyama J."/>
            <person name="Nishi K."/>
            <person name="Kitsunai T."/>
            <person name="Tashiro H."/>
            <person name="Itoh M."/>
            <person name="Sumi N."/>
            <person name="Ishii Y."/>
            <person name="Nakamura S."/>
            <person name="Hazama M."/>
            <person name="Nishine T."/>
            <person name="Harada A."/>
            <person name="Yamamoto R."/>
            <person name="Matsumoto H."/>
            <person name="Sakaguchi S."/>
            <person name="Ikegami T."/>
            <person name="Kashiwagi K."/>
            <person name="Fujiwake S."/>
            <person name="Inoue K."/>
            <person name="Togawa Y."/>
            <person name="Izawa M."/>
            <person name="Ohara E."/>
            <person name="Watahiki M."/>
            <person name="Yoneda Y."/>
            <person name="Ishikawa T."/>
            <person name="Ozawa K."/>
            <person name="Tanaka T."/>
            <person name="Matsuura S."/>
            <person name="Kawai J."/>
            <person name="Okazaki Y."/>
            <person name="Muramatsu M."/>
            <person name="Inoue Y."/>
            <person name="Kira A."/>
            <person name="Hayashizaki Y."/>
        </authorList>
    </citation>
    <scope>NUCLEOTIDE SEQUENCE</scope>
    <source>
        <strain evidence="1">C57BL/6J</strain>
        <tissue evidence="1">Cortex</tissue>
    </source>
</reference>
<dbReference type="AlphaFoldDB" id="Q3UTH0"/>
<evidence type="ECO:0000313" key="1">
    <source>
        <dbReference type="EMBL" id="BAE24010.1"/>
    </source>
</evidence>
<dbReference type="AGR" id="MGI:1914234"/>
<reference evidence="1" key="7">
    <citation type="journal article" date="2005" name="Science">
        <title>The Transcriptional Landscape of the Mammalian Genome.</title>
        <authorList>
            <consortium name="The FANTOM Consortium"/>
            <consortium name="Riken Genome Exploration Research Group and Genome Science Group (Genome Network Project Core Group)"/>
        </authorList>
    </citation>
    <scope>NUCLEOTIDE SEQUENCE</scope>
    <source>
        <strain evidence="1">C57BL/6J</strain>
        <tissue evidence="1">Cortex</tissue>
    </source>
</reference>
<dbReference type="MGI" id="MGI:1914234">
    <property type="gene designation" value="Med19"/>
</dbReference>
<reference evidence="1" key="8">
    <citation type="journal article" date="2005" name="Science">
        <title>Antisense Transcription in the Mammalian Transcriptome.</title>
        <authorList>
            <consortium name="RIKEN Genome Exploration Research Group and Genome Science Group (Genome Network Project Core Group) and the FANTOM Consortium"/>
        </authorList>
    </citation>
    <scope>NUCLEOTIDE SEQUENCE</scope>
    <source>
        <strain evidence="1">C57BL/6J</strain>
        <tissue evidence="1">Cortex</tissue>
    </source>
</reference>
<organism evidence="1">
    <name type="scientific">Mus musculus</name>
    <name type="common">Mouse</name>
    <dbReference type="NCBI Taxonomy" id="10090"/>
    <lineage>
        <taxon>Eukaryota</taxon>
        <taxon>Metazoa</taxon>
        <taxon>Chordata</taxon>
        <taxon>Craniata</taxon>
        <taxon>Vertebrata</taxon>
        <taxon>Euteleostomi</taxon>
        <taxon>Mammalia</taxon>
        <taxon>Eutheria</taxon>
        <taxon>Euarchontoglires</taxon>
        <taxon>Glires</taxon>
        <taxon>Rodentia</taxon>
        <taxon>Myomorpha</taxon>
        <taxon>Muroidea</taxon>
        <taxon>Muridae</taxon>
        <taxon>Murinae</taxon>
        <taxon>Mus</taxon>
        <taxon>Mus</taxon>
    </lineage>
</organism>
<reference evidence="1" key="4">
    <citation type="journal article" date="2001" name="Nature">
        <title>Functional annotation of a full-length mouse cDNA collection.</title>
        <authorList>
            <consortium name="The RIKEN Genome Exploration Research Group Phase II Team and the FANTOM Consortium"/>
        </authorList>
    </citation>
    <scope>NUCLEOTIDE SEQUENCE</scope>
    <source>
        <strain evidence="1">C57BL/6J</strain>
        <tissue evidence="1">Cortex</tissue>
    </source>
</reference>
<feature type="non-terminal residue" evidence="1">
    <location>
        <position position="1"/>
    </location>
</feature>
<accession>Q3UTH0</accession>